<dbReference type="NCBIfam" id="TIGR01430">
    <property type="entry name" value="aden_deam"/>
    <property type="match status" value="1"/>
</dbReference>
<evidence type="ECO:0000256" key="1">
    <source>
        <dbReference type="ARBA" id="ARBA00022723"/>
    </source>
</evidence>
<evidence type="ECO:0000256" key="2">
    <source>
        <dbReference type="ARBA" id="ARBA00022801"/>
    </source>
</evidence>
<gene>
    <name evidence="7" type="ORF">VISI1226_21494</name>
</gene>
<name>E8MBL9_PHOS4</name>
<dbReference type="HAMAP" id="MF_01962">
    <property type="entry name" value="Adenine_deaminase"/>
    <property type="match status" value="1"/>
</dbReference>
<accession>E8MBL9</accession>
<feature type="domain" description="Adenosine deaminase" evidence="6">
    <location>
        <begin position="26"/>
        <end position="346"/>
    </location>
</feature>
<feature type="binding site" evidence="5">
    <location>
        <position position="292"/>
    </location>
    <ligand>
        <name>Zn(2+)</name>
        <dbReference type="ChEBI" id="CHEBI:29105"/>
        <note>catalytic</note>
    </ligand>
</feature>
<dbReference type="InterPro" id="IPR032466">
    <property type="entry name" value="Metal_Hydrolase"/>
</dbReference>
<comment type="similarity">
    <text evidence="5">Belongs to the metallo-dependent hydrolases superfamily. Adenosine and AMP deaminases family. Adenine deaminase type 2 subfamily.</text>
</comment>
<dbReference type="RefSeq" id="WP_008080254.1">
    <property type="nucleotide sequence ID" value="NZ_AEVT01000100.1"/>
</dbReference>
<dbReference type="CDD" id="cd01320">
    <property type="entry name" value="ADA"/>
    <property type="match status" value="1"/>
</dbReference>
<dbReference type="GO" id="GO:0008270">
    <property type="term" value="F:zinc ion binding"/>
    <property type="evidence" value="ECO:0007669"/>
    <property type="project" value="UniProtKB-UniRule"/>
</dbReference>
<feature type="binding site" evidence="5">
    <location>
        <position position="293"/>
    </location>
    <ligand>
        <name>substrate</name>
    </ligand>
</feature>
<dbReference type="GO" id="GO:0005829">
    <property type="term" value="C:cytosol"/>
    <property type="evidence" value="ECO:0007669"/>
    <property type="project" value="TreeGrafter"/>
</dbReference>
<evidence type="ECO:0000313" key="7">
    <source>
        <dbReference type="EMBL" id="EGA68605.1"/>
    </source>
</evidence>
<dbReference type="PANTHER" id="PTHR43114">
    <property type="entry name" value="ADENINE DEAMINASE"/>
    <property type="match status" value="1"/>
</dbReference>
<sequence>MTEILQEKSVCLQDKETSVNFIQQLPKVELHLHIEGTLEPEMMFALAERNGVTLPYNSEEEVRAAYQFSNLQSFLDIYYQGANVLLHEQDFYDLTWAYLERCHQDNVIHTEIFFDPQTHTERGVPFEVVINGIVRALDDAKDKFGISSGIIMCFLRHLDEASAFETLDQALPFKHHIVGVGLDSSELGHPPEKFRRVFEKARQEGFIAVAHAGEEGPVSNIYDSLELLKVSRIDHGVRCVDDEELVTSLAQSRMPLTVCPLSNIKLKVFDKMAQHNIVDLLRKGLCVTINSDDPAYFGGYMTDNFLAVDHCHHLSREELAQFTLNAIEASFISEEQKQQLVDRLDAYMAG</sequence>
<dbReference type="Proteomes" id="UP000006228">
    <property type="component" value="Unassembled WGS sequence"/>
</dbReference>
<dbReference type="FunFam" id="3.20.20.140:FF:000039">
    <property type="entry name" value="Adenine deaminase"/>
    <property type="match status" value="1"/>
</dbReference>
<dbReference type="SUPFAM" id="SSF51556">
    <property type="entry name" value="Metallo-dependent hydrolases"/>
    <property type="match status" value="1"/>
</dbReference>
<evidence type="ECO:0000256" key="5">
    <source>
        <dbReference type="HAMAP-Rule" id="MF_01962"/>
    </source>
</evidence>
<dbReference type="GO" id="GO:0009117">
    <property type="term" value="P:nucleotide metabolic process"/>
    <property type="evidence" value="ECO:0007669"/>
    <property type="project" value="UniProtKB-KW"/>
</dbReference>
<dbReference type="eggNOG" id="COG1816">
    <property type="taxonomic scope" value="Bacteria"/>
</dbReference>
<dbReference type="GO" id="GO:0043103">
    <property type="term" value="P:hypoxanthine salvage"/>
    <property type="evidence" value="ECO:0007669"/>
    <property type="project" value="UniProtKB-UniRule"/>
</dbReference>
<dbReference type="InterPro" id="IPR001365">
    <property type="entry name" value="A_deaminase_dom"/>
</dbReference>
<dbReference type="InterPro" id="IPR028892">
    <property type="entry name" value="ADE"/>
</dbReference>
<dbReference type="InterPro" id="IPR006330">
    <property type="entry name" value="Ado/ade_deaminase"/>
</dbReference>
<dbReference type="AlphaFoldDB" id="E8MBL9"/>
<keyword evidence="2 5" id="KW-0378">Hydrolase</keyword>
<dbReference type="GO" id="GO:0006146">
    <property type="term" value="P:adenine catabolic process"/>
    <property type="evidence" value="ECO:0007669"/>
    <property type="project" value="UniProtKB-UniRule"/>
</dbReference>
<dbReference type="EC" id="3.5.4.2" evidence="5"/>
<keyword evidence="1 5" id="KW-0479">Metal-binding</keyword>
<comment type="catalytic activity">
    <reaction evidence="5">
        <text>adenine + H2O + H(+) = hypoxanthine + NH4(+)</text>
        <dbReference type="Rhea" id="RHEA:23688"/>
        <dbReference type="ChEBI" id="CHEBI:15377"/>
        <dbReference type="ChEBI" id="CHEBI:15378"/>
        <dbReference type="ChEBI" id="CHEBI:16708"/>
        <dbReference type="ChEBI" id="CHEBI:17368"/>
        <dbReference type="ChEBI" id="CHEBI:28938"/>
        <dbReference type="EC" id="3.5.4.2"/>
    </reaction>
</comment>
<reference evidence="7 8" key="1">
    <citation type="journal article" date="2012" name="Int. J. Syst. Evol. Microbiol.">
        <title>Vibrio caribbeanicus sp. nov., isolated from the marine sponge Scleritoderma cyanea.</title>
        <authorList>
            <person name="Hoffmann M."/>
            <person name="Monday S.R."/>
            <person name="Allard M.W."/>
            <person name="Strain E.A."/>
            <person name="Whittaker P."/>
            <person name="Naum M."/>
            <person name="McCarthy P.J."/>
            <person name="Lopez J.V."/>
            <person name="Fischer M."/>
            <person name="Brown E.W."/>
        </authorList>
    </citation>
    <scope>NUCLEOTIDE SEQUENCE [LARGE SCALE GENOMIC DNA]</scope>
    <source>
        <strain evidence="8">DSMZ 21326</strain>
    </source>
</reference>
<dbReference type="Pfam" id="PF00962">
    <property type="entry name" value="A_deaminase"/>
    <property type="match status" value="1"/>
</dbReference>
<organism evidence="7 8">
    <name type="scientific">Vibrio sinaloensis DSM 21326</name>
    <dbReference type="NCBI Taxonomy" id="945550"/>
    <lineage>
        <taxon>Bacteria</taxon>
        <taxon>Pseudomonadati</taxon>
        <taxon>Pseudomonadota</taxon>
        <taxon>Gammaproteobacteria</taxon>
        <taxon>Vibrionales</taxon>
        <taxon>Vibrionaceae</taxon>
        <taxon>Vibrio</taxon>
        <taxon>Vibrio oreintalis group</taxon>
    </lineage>
</organism>
<dbReference type="Gene3D" id="3.20.20.140">
    <property type="entry name" value="Metal-dependent hydrolases"/>
    <property type="match status" value="1"/>
</dbReference>
<evidence type="ECO:0000256" key="4">
    <source>
        <dbReference type="ARBA" id="ARBA00023080"/>
    </source>
</evidence>
<evidence type="ECO:0000256" key="3">
    <source>
        <dbReference type="ARBA" id="ARBA00022833"/>
    </source>
</evidence>
<comment type="cofactor">
    <cofactor evidence="5">
        <name>Zn(2+)</name>
        <dbReference type="ChEBI" id="CHEBI:29105"/>
    </cofactor>
    <text evidence="5">Binds 1 zinc ion per subunit.</text>
</comment>
<protein>
    <recommendedName>
        <fullName evidence="5">Adenine deaminase</fullName>
        <shortName evidence="5">ADE</shortName>
        <ecNumber evidence="5">3.5.4.2</ecNumber>
    </recommendedName>
    <alternativeName>
        <fullName evidence="5">Adenine aminohydrolase</fullName>
        <shortName evidence="5">AAH</shortName>
    </alternativeName>
</protein>
<keyword evidence="4 5" id="KW-0546">Nucleotide metabolism</keyword>
<dbReference type="GO" id="GO:0000034">
    <property type="term" value="F:adenine deaminase activity"/>
    <property type="evidence" value="ECO:0007669"/>
    <property type="project" value="UniProtKB-UniRule"/>
</dbReference>
<proteinExistence type="inferred from homology"/>
<feature type="active site" description="Proton donor" evidence="5">
    <location>
        <position position="214"/>
    </location>
</feature>
<comment type="function">
    <text evidence="5">Catalyzes the hydrolytic deamination of adenine to hypoxanthine. Plays an important role in the purine salvage pathway and in nitrogen catabolism.</text>
</comment>
<feature type="binding site" evidence="5">
    <location>
        <position position="31"/>
    </location>
    <ligand>
        <name>Zn(2+)</name>
        <dbReference type="ChEBI" id="CHEBI:29105"/>
        <note>catalytic</note>
    </ligand>
</feature>
<evidence type="ECO:0000313" key="8">
    <source>
        <dbReference type="Proteomes" id="UP000006228"/>
    </source>
</evidence>
<dbReference type="EMBL" id="AEVT01000100">
    <property type="protein sequence ID" value="EGA68605.1"/>
    <property type="molecule type" value="Genomic_DNA"/>
</dbReference>
<feature type="binding site" evidence="5">
    <location>
        <position position="211"/>
    </location>
    <ligand>
        <name>Zn(2+)</name>
        <dbReference type="ChEBI" id="CHEBI:29105"/>
        <note>catalytic</note>
    </ligand>
</feature>
<feature type="binding site" evidence="5">
    <location>
        <position position="33"/>
    </location>
    <ligand>
        <name>Zn(2+)</name>
        <dbReference type="ChEBI" id="CHEBI:29105"/>
        <note>catalytic</note>
    </ligand>
</feature>
<dbReference type="PANTHER" id="PTHR43114:SF6">
    <property type="entry name" value="ADENINE DEAMINASE"/>
    <property type="match status" value="1"/>
</dbReference>
<feature type="site" description="Important for catalytic activity" evidence="5">
    <location>
        <position position="235"/>
    </location>
</feature>
<dbReference type="OrthoDB" id="105475at2"/>
<evidence type="ECO:0000259" key="6">
    <source>
        <dbReference type="Pfam" id="PF00962"/>
    </source>
</evidence>
<dbReference type="GeneID" id="95570944"/>
<keyword evidence="3 5" id="KW-0862">Zinc</keyword>
<comment type="caution">
    <text evidence="7">The sequence shown here is derived from an EMBL/GenBank/DDBJ whole genome shotgun (WGS) entry which is preliminary data.</text>
</comment>
<dbReference type="NCBIfam" id="NF006850">
    <property type="entry name" value="PRK09358.1-6"/>
    <property type="match status" value="1"/>
</dbReference>